<dbReference type="STRING" id="154538.A0A1M2VJE5"/>
<accession>A0A1M2VJE5</accession>
<dbReference type="OMA" id="IYFRRIT"/>
<dbReference type="AlphaFoldDB" id="A0A1M2VJE5"/>
<gene>
    <name evidence="1" type="ORF">TRAPUB_1447</name>
</gene>
<sequence>MSLHKFRINPPKPYAERMTETRADVRRIVRDQLSQITGQPNATMKWAHNAYMKDVVSRYRVRLEGWPLAEVPFRNLSDVPNLQKLELLLRGLRGGTIRFVHITEAQYQAMVADPSPWIGHQDAIGEEGDADDT</sequence>
<comment type="caution">
    <text evidence="1">The sequence shown here is derived from an EMBL/GenBank/DDBJ whole genome shotgun (WGS) entry which is preliminary data.</text>
</comment>
<evidence type="ECO:0000313" key="1">
    <source>
        <dbReference type="EMBL" id="OJT07686.1"/>
    </source>
</evidence>
<dbReference type="EMBL" id="MNAD01001141">
    <property type="protein sequence ID" value="OJT07686.1"/>
    <property type="molecule type" value="Genomic_DNA"/>
</dbReference>
<dbReference type="Proteomes" id="UP000184267">
    <property type="component" value="Unassembled WGS sequence"/>
</dbReference>
<keyword evidence="2" id="KW-1185">Reference proteome</keyword>
<protein>
    <submittedName>
        <fullName evidence="1">Uncharacterized protein</fullName>
    </submittedName>
</protein>
<dbReference type="OrthoDB" id="3253416at2759"/>
<reference evidence="1 2" key="1">
    <citation type="submission" date="2016-10" db="EMBL/GenBank/DDBJ databases">
        <title>Genome sequence of the basidiomycete white-rot fungus Trametes pubescens.</title>
        <authorList>
            <person name="Makela M.R."/>
            <person name="Granchi Z."/>
            <person name="Peng M."/>
            <person name="De Vries R.P."/>
            <person name="Grigoriev I."/>
            <person name="Riley R."/>
            <person name="Hilden K."/>
        </authorList>
    </citation>
    <scope>NUCLEOTIDE SEQUENCE [LARGE SCALE GENOMIC DNA]</scope>
    <source>
        <strain evidence="1 2">FBCC735</strain>
    </source>
</reference>
<name>A0A1M2VJE5_TRAPU</name>
<evidence type="ECO:0000313" key="2">
    <source>
        <dbReference type="Proteomes" id="UP000184267"/>
    </source>
</evidence>
<organism evidence="1 2">
    <name type="scientific">Trametes pubescens</name>
    <name type="common">White-rot fungus</name>
    <dbReference type="NCBI Taxonomy" id="154538"/>
    <lineage>
        <taxon>Eukaryota</taxon>
        <taxon>Fungi</taxon>
        <taxon>Dikarya</taxon>
        <taxon>Basidiomycota</taxon>
        <taxon>Agaricomycotina</taxon>
        <taxon>Agaricomycetes</taxon>
        <taxon>Polyporales</taxon>
        <taxon>Polyporaceae</taxon>
        <taxon>Trametes</taxon>
    </lineage>
</organism>
<proteinExistence type="predicted"/>